<dbReference type="PROSITE" id="PS50041">
    <property type="entry name" value="C_TYPE_LECTIN_2"/>
    <property type="match status" value="1"/>
</dbReference>
<dbReference type="KEGG" id="dpo:4805570"/>
<reference evidence="2" key="1">
    <citation type="submission" date="2024-06" db="UniProtKB">
        <authorList>
            <consortium name="RefSeq"/>
        </authorList>
    </citation>
    <scope>NUCLEOTIDE SEQUENCE [LARGE SCALE GENOMIC DNA]</scope>
    <source>
        <strain evidence="2">MV2-25</strain>
    </source>
</reference>
<dbReference type="RefSeq" id="XP_001361955.2">
    <property type="nucleotide sequence ID" value="XM_001361918.4"/>
</dbReference>
<organism evidence="2 3">
    <name type="scientific">Drosophila pseudoobscura pseudoobscura</name>
    <name type="common">Fruit fly</name>
    <dbReference type="NCBI Taxonomy" id="46245"/>
    <lineage>
        <taxon>Eukaryota</taxon>
        <taxon>Metazoa</taxon>
        <taxon>Ecdysozoa</taxon>
        <taxon>Arthropoda</taxon>
        <taxon>Hexapoda</taxon>
        <taxon>Insecta</taxon>
        <taxon>Pterygota</taxon>
        <taxon>Neoptera</taxon>
        <taxon>Endopterygota</taxon>
        <taxon>Diptera</taxon>
        <taxon>Brachycera</taxon>
        <taxon>Muscomorpha</taxon>
        <taxon>Ephydroidea</taxon>
        <taxon>Drosophilidae</taxon>
        <taxon>Drosophila</taxon>
        <taxon>Sophophora</taxon>
    </lineage>
</organism>
<dbReference type="PANTHER" id="PTHR22803">
    <property type="entry name" value="MANNOSE, PHOSPHOLIPASE, LECTIN RECEPTOR RELATED"/>
    <property type="match status" value="1"/>
</dbReference>
<dbReference type="InterPro" id="IPR016187">
    <property type="entry name" value="CTDL_fold"/>
</dbReference>
<dbReference type="InterPro" id="IPR050111">
    <property type="entry name" value="C-type_lectin/snaclec_domain"/>
</dbReference>
<dbReference type="FunCoup" id="A0A6I8UWD4">
    <property type="interactions" value="4"/>
</dbReference>
<dbReference type="Pfam" id="PF00059">
    <property type="entry name" value="Lectin_C"/>
    <property type="match status" value="1"/>
</dbReference>
<dbReference type="CDD" id="cd00037">
    <property type="entry name" value="CLECT"/>
    <property type="match status" value="1"/>
</dbReference>
<accession>A0A6I8UWD4</accession>
<dbReference type="InterPro" id="IPR001304">
    <property type="entry name" value="C-type_lectin-like"/>
</dbReference>
<gene>
    <name evidence="3" type="primary">LOC4805570</name>
</gene>
<dbReference type="Proteomes" id="UP000001819">
    <property type="component" value="Chromosome 3"/>
</dbReference>
<keyword evidence="2" id="KW-1185">Reference proteome</keyword>
<dbReference type="AlphaFoldDB" id="A0A6I8UWD4"/>
<evidence type="ECO:0000313" key="2">
    <source>
        <dbReference type="Proteomes" id="UP000001819"/>
    </source>
</evidence>
<reference evidence="3" key="2">
    <citation type="submission" date="2025-08" db="UniProtKB">
        <authorList>
            <consortium name="RefSeq"/>
        </authorList>
    </citation>
    <scope>IDENTIFICATION</scope>
    <source>
        <strain evidence="3">MV-25-SWS-2005</strain>
        <tissue evidence="3">Whole body</tissue>
    </source>
</reference>
<protein>
    <submittedName>
        <fullName evidence="3">Macrophage mannose receptor 1</fullName>
    </submittedName>
</protein>
<dbReference type="Gene3D" id="3.10.100.10">
    <property type="entry name" value="Mannose-Binding Protein A, subunit A"/>
    <property type="match status" value="1"/>
</dbReference>
<sequence length="172" mass="19421">MLFILLIVCGVTVATNNTNLELIFGYDCNPLVQCNEHYSVATFAKVNWFEAHYICNSVGAVLATVNNPDQHLLMLQRVNRSNYVLGDKRFWLGATNLVEDDTSWSWLSSGLPMTYSLWAEKEPPSDENASDACLMLGLDTMWHAAPCNQKFNFICENICLLNDTTINNQIYV</sequence>
<keyword evidence="3" id="KW-0675">Receptor</keyword>
<dbReference type="SUPFAM" id="SSF56436">
    <property type="entry name" value="C-type lectin-like"/>
    <property type="match status" value="1"/>
</dbReference>
<name>A0A6I8UWD4_DROPS</name>
<feature type="domain" description="C-type lectin" evidence="1">
    <location>
        <begin position="38"/>
        <end position="156"/>
    </location>
</feature>
<dbReference type="InParanoid" id="A0A6I8UWD4"/>
<dbReference type="InterPro" id="IPR016186">
    <property type="entry name" value="C-type_lectin-like/link_sf"/>
</dbReference>
<evidence type="ECO:0000313" key="3">
    <source>
        <dbReference type="RefSeq" id="XP_001361955.2"/>
    </source>
</evidence>
<proteinExistence type="predicted"/>
<evidence type="ECO:0000259" key="1">
    <source>
        <dbReference type="PROSITE" id="PS50041"/>
    </source>
</evidence>
<dbReference type="SMART" id="SM00034">
    <property type="entry name" value="CLECT"/>
    <property type="match status" value="1"/>
</dbReference>